<dbReference type="AlphaFoldDB" id="A0AA39JR64"/>
<name>A0AA39JR64_ARMTA</name>
<dbReference type="GeneID" id="85363214"/>
<sequence length="317" mass="35636">MGVRKKPRKYIGEVQFYAGGSGYKRGWSVGGKEGRGEKGELIDQDSMKRKDVDGGGIRGLSILKQLMWKIQTEEGETPHSSAPVRLFRHDRWDEYRRAMVGRLASPKKVFGNPKRGVHHDGRFKATRFEKILKSIVASRMPASGAETDMIDDDEQASHLVPDRHAVAPQEDSLPIWKAARATTAAPTFFKRIYIGQENMEQPYIDGGAADPARFLLEEANWVLPRSARRVPRQYRNGQPWGDEDTPPRTVFPLEVVQALRGIHDGLRDRGRRGSRGRLVVDRGCISGLTVAQGLQGVSLSEWDRLDAVRSHTEQYLV</sequence>
<evidence type="ECO:0000313" key="1">
    <source>
        <dbReference type="EMBL" id="KAK0447400.1"/>
    </source>
</evidence>
<gene>
    <name evidence="1" type="ORF">EV420DRAFT_1713694</name>
</gene>
<accession>A0AA39JR64</accession>
<evidence type="ECO:0000313" key="2">
    <source>
        <dbReference type="Proteomes" id="UP001175211"/>
    </source>
</evidence>
<dbReference type="Proteomes" id="UP001175211">
    <property type="component" value="Unassembled WGS sequence"/>
</dbReference>
<dbReference type="InterPro" id="IPR016035">
    <property type="entry name" value="Acyl_Trfase/lysoPLipase"/>
</dbReference>
<dbReference type="SUPFAM" id="SSF52151">
    <property type="entry name" value="FabD/lysophospholipase-like"/>
    <property type="match status" value="1"/>
</dbReference>
<dbReference type="Gene3D" id="3.40.1090.10">
    <property type="entry name" value="Cytosolic phospholipase A2 catalytic domain"/>
    <property type="match status" value="1"/>
</dbReference>
<dbReference type="RefSeq" id="XP_060326121.1">
    <property type="nucleotide sequence ID" value="XM_060479666.1"/>
</dbReference>
<proteinExistence type="predicted"/>
<reference evidence="1" key="1">
    <citation type="submission" date="2023-06" db="EMBL/GenBank/DDBJ databases">
        <authorList>
            <consortium name="Lawrence Berkeley National Laboratory"/>
            <person name="Ahrendt S."/>
            <person name="Sahu N."/>
            <person name="Indic B."/>
            <person name="Wong-Bajracharya J."/>
            <person name="Merenyi Z."/>
            <person name="Ke H.-M."/>
            <person name="Monk M."/>
            <person name="Kocsube S."/>
            <person name="Drula E."/>
            <person name="Lipzen A."/>
            <person name="Balint B."/>
            <person name="Henrissat B."/>
            <person name="Andreopoulos B."/>
            <person name="Martin F.M."/>
            <person name="Harder C.B."/>
            <person name="Rigling D."/>
            <person name="Ford K.L."/>
            <person name="Foster G.D."/>
            <person name="Pangilinan J."/>
            <person name="Papanicolaou A."/>
            <person name="Barry K."/>
            <person name="LaButti K."/>
            <person name="Viragh M."/>
            <person name="Koriabine M."/>
            <person name="Yan M."/>
            <person name="Riley R."/>
            <person name="Champramary S."/>
            <person name="Plett K.L."/>
            <person name="Tsai I.J."/>
            <person name="Slot J."/>
            <person name="Sipos G."/>
            <person name="Plett J."/>
            <person name="Nagy L.G."/>
            <person name="Grigoriev I.V."/>
        </authorList>
    </citation>
    <scope>NUCLEOTIDE SEQUENCE</scope>
    <source>
        <strain evidence="1">CCBAS 213</strain>
    </source>
</reference>
<dbReference type="EMBL" id="JAUEPS010000044">
    <property type="protein sequence ID" value="KAK0447400.1"/>
    <property type="molecule type" value="Genomic_DNA"/>
</dbReference>
<keyword evidence="2" id="KW-1185">Reference proteome</keyword>
<protein>
    <submittedName>
        <fullName evidence="1">Uncharacterized protein</fullName>
    </submittedName>
</protein>
<organism evidence="1 2">
    <name type="scientific">Armillaria tabescens</name>
    <name type="common">Ringless honey mushroom</name>
    <name type="synonym">Agaricus tabescens</name>
    <dbReference type="NCBI Taxonomy" id="1929756"/>
    <lineage>
        <taxon>Eukaryota</taxon>
        <taxon>Fungi</taxon>
        <taxon>Dikarya</taxon>
        <taxon>Basidiomycota</taxon>
        <taxon>Agaricomycotina</taxon>
        <taxon>Agaricomycetes</taxon>
        <taxon>Agaricomycetidae</taxon>
        <taxon>Agaricales</taxon>
        <taxon>Marasmiineae</taxon>
        <taxon>Physalacriaceae</taxon>
        <taxon>Desarmillaria</taxon>
    </lineage>
</organism>
<comment type="caution">
    <text evidence="1">The sequence shown here is derived from an EMBL/GenBank/DDBJ whole genome shotgun (WGS) entry which is preliminary data.</text>
</comment>